<sequence length="319" mass="32286">MNLPINSLNPNPTSFLLQPDPSFSEKPLSQGAGQQGTGQGLSFGAVGNKEVDFSSPSEKRALQANPTSDTQGGQEAASGGLQAEIMSLLQKLIDMLNQMMGSTDGNKGKGDKSSSGNGAIAPLSNKQAVAPQAPSSAEPSGAPAGGGSGGGEPVGQAGGTGSTGGVDSTASAGNAPQGMPQDLWQDCVAAGNKHGVDPYILAAQAKQESQFGTDLNGASGKDGVMQVQEGTRADNAQAFREQAGHEYNHGSQADQVEMAAVIMSRLKGSDQDKLAAYNGGPNWKQAGVAGLDDYNRPIHASQYADSVMKIAAELKGSAA</sequence>
<evidence type="ECO:0000313" key="4">
    <source>
        <dbReference type="Proteomes" id="UP000746535"/>
    </source>
</evidence>
<protein>
    <submittedName>
        <fullName evidence="3">Lytic transglycosylase domain-containing protein</fullName>
    </submittedName>
</protein>
<feature type="region of interest" description="Disordered" evidence="1">
    <location>
        <begin position="99"/>
        <end position="179"/>
    </location>
</feature>
<reference evidence="3 4" key="1">
    <citation type="submission" date="2020-03" db="EMBL/GenBank/DDBJ databases">
        <authorList>
            <person name="Wang L."/>
            <person name="He N."/>
            <person name="Li Y."/>
            <person name="Fang Y."/>
            <person name="Zhang F."/>
        </authorList>
    </citation>
    <scope>NUCLEOTIDE SEQUENCE [LARGE SCALE GENOMIC DNA]</scope>
    <source>
        <strain evidence="4">hsmgli-8</strain>
    </source>
</reference>
<dbReference type="Gene3D" id="1.10.530.10">
    <property type="match status" value="1"/>
</dbReference>
<feature type="compositionally biased region" description="Gly residues" evidence="1">
    <location>
        <begin position="143"/>
        <end position="164"/>
    </location>
</feature>
<dbReference type="SUPFAM" id="SSF53955">
    <property type="entry name" value="Lysozyme-like"/>
    <property type="match status" value="1"/>
</dbReference>
<organism evidence="3 4">
    <name type="scientific">Pseudomonas quercus</name>
    <dbReference type="NCBI Taxonomy" id="2722792"/>
    <lineage>
        <taxon>Bacteria</taxon>
        <taxon>Pseudomonadati</taxon>
        <taxon>Pseudomonadota</taxon>
        <taxon>Gammaproteobacteria</taxon>
        <taxon>Pseudomonadales</taxon>
        <taxon>Pseudomonadaceae</taxon>
        <taxon>Pseudomonas</taxon>
    </lineage>
</organism>
<comment type="caution">
    <text evidence="3">The sequence shown here is derived from an EMBL/GenBank/DDBJ whole genome shotgun (WGS) entry which is preliminary data.</text>
</comment>
<feature type="compositionally biased region" description="Basic and acidic residues" evidence="1">
    <location>
        <begin position="49"/>
        <end position="61"/>
    </location>
</feature>
<feature type="domain" description="Transglycosylase SLT" evidence="2">
    <location>
        <begin position="189"/>
        <end position="283"/>
    </location>
</feature>
<evidence type="ECO:0000313" key="3">
    <source>
        <dbReference type="EMBL" id="NJP01161.1"/>
    </source>
</evidence>
<gene>
    <name evidence="3" type="ORF">HBH25_09815</name>
</gene>
<dbReference type="Proteomes" id="UP000746535">
    <property type="component" value="Unassembled WGS sequence"/>
</dbReference>
<proteinExistence type="predicted"/>
<dbReference type="InterPro" id="IPR008258">
    <property type="entry name" value="Transglycosylase_SLT_dom_1"/>
</dbReference>
<feature type="compositionally biased region" description="Polar residues" evidence="1">
    <location>
        <begin position="64"/>
        <end position="73"/>
    </location>
</feature>
<evidence type="ECO:0000256" key="1">
    <source>
        <dbReference type="SAM" id="MobiDB-lite"/>
    </source>
</evidence>
<dbReference type="Pfam" id="PF01464">
    <property type="entry name" value="SLT"/>
    <property type="match status" value="1"/>
</dbReference>
<name>A0ABX0YDQ6_9PSED</name>
<keyword evidence="4" id="KW-1185">Reference proteome</keyword>
<evidence type="ECO:0000259" key="2">
    <source>
        <dbReference type="Pfam" id="PF01464"/>
    </source>
</evidence>
<dbReference type="InterPro" id="IPR023346">
    <property type="entry name" value="Lysozyme-like_dom_sf"/>
</dbReference>
<dbReference type="RefSeq" id="WP_168083729.1">
    <property type="nucleotide sequence ID" value="NZ_JAAVJI010000004.1"/>
</dbReference>
<dbReference type="EMBL" id="JAAVJI010000004">
    <property type="protein sequence ID" value="NJP01161.1"/>
    <property type="molecule type" value="Genomic_DNA"/>
</dbReference>
<feature type="region of interest" description="Disordered" evidence="1">
    <location>
        <begin position="1"/>
        <end position="78"/>
    </location>
</feature>
<feature type="compositionally biased region" description="Polar residues" evidence="1">
    <location>
        <begin position="1"/>
        <end position="16"/>
    </location>
</feature>
<accession>A0ABX0YDQ6</accession>
<feature type="compositionally biased region" description="Low complexity" evidence="1">
    <location>
        <begin position="128"/>
        <end position="142"/>
    </location>
</feature>